<evidence type="ECO:0000256" key="1">
    <source>
        <dbReference type="SAM" id="SignalP"/>
    </source>
</evidence>
<organism evidence="2 3">
    <name type="scientific">Marinifilum flexuosum</name>
    <dbReference type="NCBI Taxonomy" id="1117708"/>
    <lineage>
        <taxon>Bacteria</taxon>
        <taxon>Pseudomonadati</taxon>
        <taxon>Bacteroidota</taxon>
        <taxon>Bacteroidia</taxon>
        <taxon>Marinilabiliales</taxon>
        <taxon>Marinifilaceae</taxon>
    </lineage>
</organism>
<feature type="chain" id="PRO_5019035875" evidence="1">
    <location>
        <begin position="20"/>
        <end position="127"/>
    </location>
</feature>
<keyword evidence="3" id="KW-1185">Reference proteome</keyword>
<keyword evidence="1" id="KW-0732">Signal</keyword>
<proteinExistence type="predicted"/>
<gene>
    <name evidence="2" type="ORF">BXY64_3400</name>
</gene>
<dbReference type="AlphaFoldDB" id="A0A419WSV3"/>
<evidence type="ECO:0000313" key="2">
    <source>
        <dbReference type="EMBL" id="RKD98541.1"/>
    </source>
</evidence>
<dbReference type="PROSITE" id="PS51257">
    <property type="entry name" value="PROKAR_LIPOPROTEIN"/>
    <property type="match status" value="1"/>
</dbReference>
<comment type="caution">
    <text evidence="2">The sequence shown here is derived from an EMBL/GenBank/DDBJ whole genome shotgun (WGS) entry which is preliminary data.</text>
</comment>
<reference evidence="2 3" key="1">
    <citation type="submission" date="2018-09" db="EMBL/GenBank/DDBJ databases">
        <title>Genomic Encyclopedia of Archaeal and Bacterial Type Strains, Phase II (KMG-II): from individual species to whole genera.</title>
        <authorList>
            <person name="Goeker M."/>
        </authorList>
    </citation>
    <scope>NUCLEOTIDE SEQUENCE [LARGE SCALE GENOMIC DNA]</scope>
    <source>
        <strain evidence="2 3">DSM 21950</strain>
    </source>
</reference>
<evidence type="ECO:0000313" key="3">
    <source>
        <dbReference type="Proteomes" id="UP000284531"/>
    </source>
</evidence>
<name>A0A419WSV3_9BACT</name>
<protein>
    <submittedName>
        <fullName evidence="2">Uncharacterized protein</fullName>
    </submittedName>
</protein>
<feature type="signal peptide" evidence="1">
    <location>
        <begin position="1"/>
        <end position="19"/>
    </location>
</feature>
<dbReference type="EMBL" id="RAPQ01000011">
    <property type="protein sequence ID" value="RKD98541.1"/>
    <property type="molecule type" value="Genomic_DNA"/>
</dbReference>
<sequence>MKRNLILLAIMVLCIPAFVGCDSDDPVAKTCELSAGDRPTVEIDITFTATSTGDGEITQLTYIVAGEETVVSNPNLPWEIDVLIPAETDFSISANGSTTNGSITVAYSGTAISYEISGSDSCSHEND</sequence>
<accession>A0A419WSV3</accession>
<dbReference type="Proteomes" id="UP000284531">
    <property type="component" value="Unassembled WGS sequence"/>
</dbReference>